<reference evidence="3 4" key="1">
    <citation type="submission" date="2012-06" db="EMBL/GenBank/DDBJ databases">
        <title>The complete chromosome of genome of Turneriella parva DSM 21527.</title>
        <authorList>
            <consortium name="US DOE Joint Genome Institute (JGI-PGF)"/>
            <person name="Lucas S."/>
            <person name="Han J."/>
            <person name="Lapidus A."/>
            <person name="Bruce D."/>
            <person name="Goodwin L."/>
            <person name="Pitluck S."/>
            <person name="Peters L."/>
            <person name="Kyrpides N."/>
            <person name="Mavromatis K."/>
            <person name="Ivanova N."/>
            <person name="Mikhailova N."/>
            <person name="Chertkov O."/>
            <person name="Detter J.C."/>
            <person name="Tapia R."/>
            <person name="Han C."/>
            <person name="Land M."/>
            <person name="Hauser L."/>
            <person name="Markowitz V."/>
            <person name="Cheng J.-F."/>
            <person name="Hugenholtz P."/>
            <person name="Woyke T."/>
            <person name="Wu D."/>
            <person name="Gronow S."/>
            <person name="Wellnitz S."/>
            <person name="Brambilla E."/>
            <person name="Klenk H.-P."/>
            <person name="Eisen J.A."/>
        </authorList>
    </citation>
    <scope>NUCLEOTIDE SEQUENCE [LARGE SCALE GENOMIC DNA]</scope>
    <source>
        <strain evidence="4">ATCC BAA-1111 / DSM 21527 / NCTC 11395 / H</strain>
    </source>
</reference>
<dbReference type="InterPro" id="IPR038607">
    <property type="entry name" value="PhoD-like_sf"/>
</dbReference>
<dbReference type="EMBL" id="CP002959">
    <property type="protein sequence ID" value="AFM12794.1"/>
    <property type="molecule type" value="Genomic_DNA"/>
</dbReference>
<dbReference type="Gene3D" id="3.60.21.70">
    <property type="entry name" value="PhoD-like phosphatase"/>
    <property type="match status" value="1"/>
</dbReference>
<dbReference type="HOGENOM" id="CLU_041740_0_0_12"/>
<dbReference type="RefSeq" id="WP_014803300.1">
    <property type="nucleotide sequence ID" value="NC_018020.1"/>
</dbReference>
<sequence length="336" mass="38405">MRWFIWVLALVLFACTKAERSSATDEFVIAFSSCLNQRYDSSYWATIGEARPALFLFTGDTVYADTLDLNVKRAAFAGLKREPHYRKFRQNTRIIAVWDDHDYGYNDAGGSYRHKRAMQKIFLDAFDEPINSPRRAREGIYTSEELALKGKIIQIIVLDARYFRSNWIYGERIPPYSRTYREDSREISTMLGETQWQWLKGEAQKRADLRILVSSTPVLSDDYKGERWGAFPRERARLYEAMRSAGGKWLIVTGDRHFGQISELTGVLPYPLVEVMASGMNTVWEDGAKETDRYRVGATVADINFGLLRIDAKAGHVAYSVHDGSGLARLTGAMKF</sequence>
<dbReference type="AlphaFoldDB" id="I4B687"/>
<dbReference type="CDD" id="cd07389">
    <property type="entry name" value="MPP_PhoD"/>
    <property type="match status" value="1"/>
</dbReference>
<dbReference type="Pfam" id="PF09423">
    <property type="entry name" value="PhoD"/>
    <property type="match status" value="1"/>
</dbReference>
<evidence type="ECO:0000313" key="4">
    <source>
        <dbReference type="Proteomes" id="UP000006048"/>
    </source>
</evidence>
<dbReference type="PROSITE" id="PS51257">
    <property type="entry name" value="PROKAR_LIPOPROTEIN"/>
    <property type="match status" value="1"/>
</dbReference>
<dbReference type="SUPFAM" id="SSF56300">
    <property type="entry name" value="Metallo-dependent phosphatases"/>
    <property type="match status" value="1"/>
</dbReference>
<keyword evidence="1" id="KW-0732">Signal</keyword>
<dbReference type="Proteomes" id="UP000006048">
    <property type="component" value="Chromosome"/>
</dbReference>
<evidence type="ECO:0000256" key="1">
    <source>
        <dbReference type="SAM" id="SignalP"/>
    </source>
</evidence>
<dbReference type="OrthoDB" id="327733at2"/>
<keyword evidence="4" id="KW-1185">Reference proteome</keyword>
<accession>I4B687</accession>
<organism evidence="3 4">
    <name type="scientific">Turneriella parva (strain ATCC BAA-1111 / DSM 21527 / NCTC 11395 / H)</name>
    <name type="common">Leptospira parva</name>
    <dbReference type="NCBI Taxonomy" id="869212"/>
    <lineage>
        <taxon>Bacteria</taxon>
        <taxon>Pseudomonadati</taxon>
        <taxon>Spirochaetota</taxon>
        <taxon>Spirochaetia</taxon>
        <taxon>Leptospirales</taxon>
        <taxon>Leptospiraceae</taxon>
        <taxon>Turneriella</taxon>
    </lineage>
</organism>
<name>I4B687_TURPD</name>
<dbReference type="InterPro" id="IPR029052">
    <property type="entry name" value="Metallo-depent_PP-like"/>
</dbReference>
<dbReference type="PANTHER" id="PTHR33987:SF1">
    <property type="entry name" value="CALCINEURIN-LIKE METALLO-PHOSPHOESTERASE SUPERFAMILY PROTEIN"/>
    <property type="match status" value="1"/>
</dbReference>
<protein>
    <submittedName>
        <fullName evidence="3">Phosphodiesterase/alkaline phosphatase D</fullName>
    </submittedName>
</protein>
<dbReference type="PANTHER" id="PTHR33987">
    <property type="entry name" value="CALCINEURIN-LIKE METALLO-PHOSPHOESTERASE SUPERFAMILY PROTEIN"/>
    <property type="match status" value="1"/>
</dbReference>
<feature type="domain" description="PhoD-like phosphatase metallophosphatase" evidence="2">
    <location>
        <begin position="30"/>
        <end position="265"/>
    </location>
</feature>
<evidence type="ECO:0000313" key="3">
    <source>
        <dbReference type="EMBL" id="AFM12794.1"/>
    </source>
</evidence>
<evidence type="ECO:0000259" key="2">
    <source>
        <dbReference type="Pfam" id="PF09423"/>
    </source>
</evidence>
<dbReference type="KEGG" id="tpx:Turpa_2148"/>
<dbReference type="STRING" id="869212.Turpa_2148"/>
<feature type="chain" id="PRO_5003685938" evidence="1">
    <location>
        <begin position="24"/>
        <end position="336"/>
    </location>
</feature>
<dbReference type="InterPro" id="IPR018946">
    <property type="entry name" value="PhoD-like_MPP"/>
</dbReference>
<feature type="signal peptide" evidence="1">
    <location>
        <begin position="1"/>
        <end position="23"/>
    </location>
</feature>
<gene>
    <name evidence="3" type="ordered locus">Turpa_2148</name>
</gene>
<proteinExistence type="predicted"/>